<name>A0A8S5NAL5_9CAUD</name>
<organism evidence="2">
    <name type="scientific">Myoviridae sp. ctUX613</name>
    <dbReference type="NCBI Taxonomy" id="2826660"/>
    <lineage>
        <taxon>Viruses</taxon>
        <taxon>Duplodnaviria</taxon>
        <taxon>Heunggongvirae</taxon>
        <taxon>Uroviricota</taxon>
        <taxon>Caudoviricetes</taxon>
    </lineage>
</organism>
<feature type="compositionally biased region" description="Low complexity" evidence="1">
    <location>
        <begin position="1"/>
        <end position="21"/>
    </location>
</feature>
<proteinExistence type="predicted"/>
<evidence type="ECO:0000256" key="1">
    <source>
        <dbReference type="SAM" id="MobiDB-lite"/>
    </source>
</evidence>
<protein>
    <submittedName>
        <fullName evidence="2">Uncharacterized protein</fullName>
    </submittedName>
</protein>
<feature type="region of interest" description="Disordered" evidence="1">
    <location>
        <begin position="1"/>
        <end position="33"/>
    </location>
</feature>
<sequence>MTRRSSAATTSRTTSPAARPPFTGSSRPCGAAG</sequence>
<evidence type="ECO:0000313" key="2">
    <source>
        <dbReference type="EMBL" id="DAD91484.1"/>
    </source>
</evidence>
<dbReference type="EMBL" id="BK015114">
    <property type="protein sequence ID" value="DAD91484.1"/>
    <property type="molecule type" value="Genomic_DNA"/>
</dbReference>
<accession>A0A8S5NAL5</accession>
<reference evidence="2" key="1">
    <citation type="journal article" date="2021" name="Proc. Natl. Acad. Sci. U.S.A.">
        <title>A Catalog of Tens of Thousands of Viruses from Human Metagenomes Reveals Hidden Associations with Chronic Diseases.</title>
        <authorList>
            <person name="Tisza M.J."/>
            <person name="Buck C.B."/>
        </authorList>
    </citation>
    <scope>NUCLEOTIDE SEQUENCE</scope>
    <source>
        <strain evidence="2">CtUX613</strain>
    </source>
</reference>